<reference evidence="3" key="1">
    <citation type="journal article" date="2017" name="BMC Genomics">
        <title>Gapless genome assembly of Colletotrichum higginsianum reveals chromosome structure and association of transposable elements with secondary metabolite gene clusters.</title>
        <authorList>
            <person name="Dallery J.-F."/>
            <person name="Lapalu N."/>
            <person name="Zampounis A."/>
            <person name="Pigne S."/>
            <person name="Luyten I."/>
            <person name="Amselem J."/>
            <person name="Wittenberg A.H.J."/>
            <person name="Zhou S."/>
            <person name="de Queiroz M.V."/>
            <person name="Robin G.P."/>
            <person name="Auger A."/>
            <person name="Hainaut M."/>
            <person name="Henrissat B."/>
            <person name="Kim K.-T."/>
            <person name="Lee Y.-H."/>
            <person name="Lespinet O."/>
            <person name="Schwartz D.C."/>
            <person name="Thon M.R."/>
            <person name="O'Connell R.J."/>
        </authorList>
    </citation>
    <scope>NUCLEOTIDE SEQUENCE [LARGE SCALE GENOMIC DNA]</scope>
    <source>
        <strain evidence="3">IMI 349063</strain>
    </source>
</reference>
<gene>
    <name evidence="2" type="ORF">CH63R_09863</name>
</gene>
<feature type="compositionally biased region" description="Basic and acidic residues" evidence="1">
    <location>
        <begin position="13"/>
        <end position="25"/>
    </location>
</feature>
<dbReference type="VEuPathDB" id="FungiDB:CH63R_09863"/>
<organism evidence="2 3">
    <name type="scientific">Colletotrichum higginsianum (strain IMI 349063)</name>
    <name type="common">Crucifer anthracnose fungus</name>
    <dbReference type="NCBI Taxonomy" id="759273"/>
    <lineage>
        <taxon>Eukaryota</taxon>
        <taxon>Fungi</taxon>
        <taxon>Dikarya</taxon>
        <taxon>Ascomycota</taxon>
        <taxon>Pezizomycotina</taxon>
        <taxon>Sordariomycetes</taxon>
        <taxon>Hypocreomycetidae</taxon>
        <taxon>Glomerellales</taxon>
        <taxon>Glomerellaceae</taxon>
        <taxon>Colletotrichum</taxon>
        <taxon>Colletotrichum destructivum species complex</taxon>
    </lineage>
</organism>
<feature type="region of interest" description="Disordered" evidence="1">
    <location>
        <begin position="1"/>
        <end position="53"/>
    </location>
</feature>
<dbReference type="RefSeq" id="XP_018154261.1">
    <property type="nucleotide sequence ID" value="XM_018304837.1"/>
</dbReference>
<proteinExistence type="predicted"/>
<feature type="compositionally biased region" description="Basic and acidic residues" evidence="1">
    <location>
        <begin position="36"/>
        <end position="47"/>
    </location>
</feature>
<evidence type="ECO:0000313" key="3">
    <source>
        <dbReference type="Proteomes" id="UP000092177"/>
    </source>
</evidence>
<dbReference type="AlphaFoldDB" id="A0A1B7Y157"/>
<dbReference type="EMBL" id="LTAN01000007">
    <property type="protein sequence ID" value="OBR05743.1"/>
    <property type="molecule type" value="Genomic_DNA"/>
</dbReference>
<dbReference type="KEGG" id="chig:CH63R_09863"/>
<sequence>MARGTLSRVTGLFKRDEKNEEEQKQENNGNGGGGRGDADDASIHDGEVGNVTISRRRGLRKTLSGFFGHALPHRP</sequence>
<protein>
    <submittedName>
        <fullName evidence="2">Uncharacterized protein</fullName>
    </submittedName>
</protein>
<accession>A0A1B7Y157</accession>
<evidence type="ECO:0000313" key="2">
    <source>
        <dbReference type="EMBL" id="OBR05743.1"/>
    </source>
</evidence>
<keyword evidence="3" id="KW-1185">Reference proteome</keyword>
<dbReference type="GeneID" id="28868944"/>
<name>A0A1B7Y157_COLHI</name>
<evidence type="ECO:0000256" key="1">
    <source>
        <dbReference type="SAM" id="MobiDB-lite"/>
    </source>
</evidence>
<dbReference type="Proteomes" id="UP000092177">
    <property type="component" value="Unassembled WGS sequence"/>
</dbReference>
<comment type="caution">
    <text evidence="2">The sequence shown here is derived from an EMBL/GenBank/DDBJ whole genome shotgun (WGS) entry which is preliminary data.</text>
</comment>